<dbReference type="EMBL" id="AZBU02000001">
    <property type="protein sequence ID" value="TMS38973.1"/>
    <property type="molecule type" value="Genomic_DNA"/>
</dbReference>
<gene>
    <name evidence="2" type="ORF">L596_005583</name>
</gene>
<sequence length="217" mass="24456">MIATSSTCKTQFCNIMKLRQITARNNNYAIKQIIYAPRPLGDRWRRKARSIPPKRLKQIKNWRNKLIHTPELTPPPHLFQIVSGCAFWRKAKARNCRTAPRLLSAPATHSGNFEVFRILNRENGNRNNVQQMRRDQDDEESQTTVASYMFDGTSSRRGDSERETTLATSENRSKEPVLRSVLGRIGCSAAADAATKCCSPPIAVTPTPMPICAISDN</sequence>
<feature type="compositionally biased region" description="Basic and acidic residues" evidence="1">
    <location>
        <begin position="154"/>
        <end position="164"/>
    </location>
</feature>
<organism evidence="2 3">
    <name type="scientific">Steinernema carpocapsae</name>
    <name type="common">Entomopathogenic nematode</name>
    <dbReference type="NCBI Taxonomy" id="34508"/>
    <lineage>
        <taxon>Eukaryota</taxon>
        <taxon>Metazoa</taxon>
        <taxon>Ecdysozoa</taxon>
        <taxon>Nematoda</taxon>
        <taxon>Chromadorea</taxon>
        <taxon>Rhabditida</taxon>
        <taxon>Tylenchina</taxon>
        <taxon>Panagrolaimomorpha</taxon>
        <taxon>Strongyloidoidea</taxon>
        <taxon>Steinernematidae</taxon>
        <taxon>Steinernema</taxon>
    </lineage>
</organism>
<reference evidence="2 3" key="2">
    <citation type="journal article" date="2019" name="G3 (Bethesda)">
        <title>Hybrid Assembly of the Genome of the Entomopathogenic Nematode Steinernema carpocapsae Identifies the X-Chromosome.</title>
        <authorList>
            <person name="Serra L."/>
            <person name="Macchietto M."/>
            <person name="Macias-Munoz A."/>
            <person name="McGill C.J."/>
            <person name="Rodriguez I.M."/>
            <person name="Rodriguez B."/>
            <person name="Murad R."/>
            <person name="Mortazavi A."/>
        </authorList>
    </citation>
    <scope>NUCLEOTIDE SEQUENCE [LARGE SCALE GENOMIC DNA]</scope>
    <source>
        <strain evidence="2 3">ALL</strain>
    </source>
</reference>
<keyword evidence="3" id="KW-1185">Reference proteome</keyword>
<accession>A0A4V6YSZ0</accession>
<name>A0A4V6YSZ0_STECR</name>
<feature type="region of interest" description="Disordered" evidence="1">
    <location>
        <begin position="151"/>
        <end position="173"/>
    </location>
</feature>
<comment type="caution">
    <text evidence="2">The sequence shown here is derived from an EMBL/GenBank/DDBJ whole genome shotgun (WGS) entry which is preliminary data.</text>
</comment>
<dbReference type="EMBL" id="CM016762">
    <property type="protein sequence ID" value="TMS38973.1"/>
    <property type="molecule type" value="Genomic_DNA"/>
</dbReference>
<evidence type="ECO:0000313" key="3">
    <source>
        <dbReference type="Proteomes" id="UP000298663"/>
    </source>
</evidence>
<dbReference type="Proteomes" id="UP000298663">
    <property type="component" value="Chromosome X"/>
</dbReference>
<evidence type="ECO:0000313" key="2">
    <source>
        <dbReference type="EMBL" id="TMS38973.1"/>
    </source>
</evidence>
<proteinExistence type="predicted"/>
<reference evidence="2 3" key="1">
    <citation type="journal article" date="2015" name="Genome Biol.">
        <title>Comparative genomics of Steinernema reveals deeply conserved gene regulatory networks.</title>
        <authorList>
            <person name="Dillman A.R."/>
            <person name="Macchietto M."/>
            <person name="Porter C.F."/>
            <person name="Rogers A."/>
            <person name="Williams B."/>
            <person name="Antoshechkin I."/>
            <person name="Lee M.M."/>
            <person name="Goodwin Z."/>
            <person name="Lu X."/>
            <person name="Lewis E.E."/>
            <person name="Goodrich-Blair H."/>
            <person name="Stock S.P."/>
            <person name="Adams B.J."/>
            <person name="Sternberg P.W."/>
            <person name="Mortazavi A."/>
        </authorList>
    </citation>
    <scope>NUCLEOTIDE SEQUENCE [LARGE SCALE GENOMIC DNA]</scope>
    <source>
        <strain evidence="2 3">ALL</strain>
    </source>
</reference>
<dbReference type="AlphaFoldDB" id="A0A4V6YSZ0"/>
<protein>
    <submittedName>
        <fullName evidence="2">Uncharacterized protein</fullName>
    </submittedName>
</protein>
<evidence type="ECO:0000256" key="1">
    <source>
        <dbReference type="SAM" id="MobiDB-lite"/>
    </source>
</evidence>